<dbReference type="OrthoDB" id="9804277at2"/>
<dbReference type="HAMAP" id="MF_01148">
    <property type="entry name" value="Lnt"/>
    <property type="match status" value="1"/>
</dbReference>
<sequence length="529" mass="60242">MAPNCSEANRFTSFFPLPPLYALGTILFYVLFHWLAFVWAKLGFWLFAAVAFVPFWLAIYRQSTRSAFWIGLWGGTVVNIAGFYWIFHCLREFTPFPPFLCAVLMVIVCVFQGGRHAVMAWFCQRLQEQKYAPALAWMGAFVITEQCYPLLFPYYFGAVTHTQPILMQTAELGGPILVGCVLVFVNIGIAECFLSLVDKRSPSFCLIGACSAVVVAALGFGWARIHTIERKLQDAEPLQVGLVQANVGFFERHTEANENLQRHQRMTEQLREEKVDLVVWSEAWAIPPLVESGAFSLLERYIFLDIHVPLIFGVVLVRKGASRDDAQWFNSVLIADQQGIIRGRYDKQKLLMFGEYIPFGDLFPVLYQWSPNTDRFTPGISQEPLLLETHGKTHAITPLLCYEDIVPSFANRLVRHAHPELLVNLTNDIWFGNTVAPWEHLALAQFRSVEHRRYLLRGTNSGITSVVDPVGRLIAFSQPFEPNSIKATVHWFSMSTLYERLGDVPWYMISVLTLAAVLWKRRGPLPRFP</sequence>
<dbReference type="STRING" id="1882918.BCY86_04790"/>
<name>A0A1L6MWY8_9BACT</name>
<dbReference type="PANTHER" id="PTHR38686">
    <property type="entry name" value="APOLIPOPROTEIN N-ACYLTRANSFERASE"/>
    <property type="match status" value="1"/>
</dbReference>
<dbReference type="GO" id="GO:0016410">
    <property type="term" value="F:N-acyltransferase activity"/>
    <property type="evidence" value="ECO:0007669"/>
    <property type="project" value="UniProtKB-UniRule"/>
</dbReference>
<proteinExistence type="inferred from homology"/>
<evidence type="ECO:0000256" key="6">
    <source>
        <dbReference type="ARBA" id="ARBA00022989"/>
    </source>
</evidence>
<keyword evidence="6 9" id="KW-1133">Transmembrane helix</keyword>
<dbReference type="EMBL" id="CP016908">
    <property type="protein sequence ID" value="APS00071.1"/>
    <property type="molecule type" value="Genomic_DNA"/>
</dbReference>
<evidence type="ECO:0000256" key="2">
    <source>
        <dbReference type="ARBA" id="ARBA00010065"/>
    </source>
</evidence>
<feature type="transmembrane region" description="Helical" evidence="9">
    <location>
        <begin position="204"/>
        <end position="223"/>
    </location>
</feature>
<evidence type="ECO:0000256" key="9">
    <source>
        <dbReference type="HAMAP-Rule" id="MF_01148"/>
    </source>
</evidence>
<feature type="transmembrane region" description="Helical" evidence="9">
    <location>
        <begin position="42"/>
        <end position="60"/>
    </location>
</feature>
<protein>
    <recommendedName>
        <fullName evidence="9">Apolipoprotein N-acyltransferase</fullName>
        <shortName evidence="9">ALP N-acyltransferase</shortName>
        <ecNumber evidence="9">2.3.1.269</ecNumber>
    </recommendedName>
</protein>
<evidence type="ECO:0000313" key="11">
    <source>
        <dbReference type="EMBL" id="APS00071.1"/>
    </source>
</evidence>
<evidence type="ECO:0000256" key="1">
    <source>
        <dbReference type="ARBA" id="ARBA00004651"/>
    </source>
</evidence>
<dbReference type="GO" id="GO:0042158">
    <property type="term" value="P:lipoprotein biosynthetic process"/>
    <property type="evidence" value="ECO:0007669"/>
    <property type="project" value="UniProtKB-UniRule"/>
</dbReference>
<dbReference type="PANTHER" id="PTHR38686:SF1">
    <property type="entry name" value="APOLIPOPROTEIN N-ACYLTRANSFERASE"/>
    <property type="match status" value="1"/>
</dbReference>
<feature type="transmembrane region" description="Helical" evidence="9">
    <location>
        <begin position="176"/>
        <end position="197"/>
    </location>
</feature>
<evidence type="ECO:0000259" key="10">
    <source>
        <dbReference type="PROSITE" id="PS50263"/>
    </source>
</evidence>
<dbReference type="InterPro" id="IPR036526">
    <property type="entry name" value="C-N_Hydrolase_sf"/>
</dbReference>
<dbReference type="Proteomes" id="UP000185544">
    <property type="component" value="Chromosome"/>
</dbReference>
<dbReference type="InterPro" id="IPR003010">
    <property type="entry name" value="C-N_Hydrolase"/>
</dbReference>
<dbReference type="InterPro" id="IPR004563">
    <property type="entry name" value="Apolipo_AcylTrfase"/>
</dbReference>
<accession>A0A1L6MWY8</accession>
<comment type="subcellular location">
    <subcellularLocation>
        <location evidence="1 9">Cell membrane</location>
        <topology evidence="1 9">Multi-pass membrane protein</topology>
    </subcellularLocation>
</comment>
<dbReference type="NCBIfam" id="TIGR00546">
    <property type="entry name" value="lnt"/>
    <property type="match status" value="1"/>
</dbReference>
<evidence type="ECO:0000313" key="12">
    <source>
        <dbReference type="Proteomes" id="UP000185544"/>
    </source>
</evidence>
<evidence type="ECO:0000256" key="4">
    <source>
        <dbReference type="ARBA" id="ARBA00022679"/>
    </source>
</evidence>
<feature type="transmembrane region" description="Helical" evidence="9">
    <location>
        <begin position="134"/>
        <end position="156"/>
    </location>
</feature>
<comment type="function">
    <text evidence="9">Catalyzes the phospholipid dependent N-acylation of the N-terminal cysteine of apolipoprotein, the last step in lipoprotein maturation.</text>
</comment>
<dbReference type="InterPro" id="IPR045378">
    <property type="entry name" value="LNT_N"/>
</dbReference>
<feature type="transmembrane region" description="Helical" evidence="9">
    <location>
        <begin position="67"/>
        <end position="87"/>
    </location>
</feature>
<feature type="transmembrane region" description="Helical" evidence="9">
    <location>
        <begin position="93"/>
        <end position="113"/>
    </location>
</feature>
<evidence type="ECO:0000256" key="7">
    <source>
        <dbReference type="ARBA" id="ARBA00023136"/>
    </source>
</evidence>
<dbReference type="RefSeq" id="WP_075276738.1">
    <property type="nucleotide sequence ID" value="NZ_CP016908.1"/>
</dbReference>
<evidence type="ECO:0000256" key="5">
    <source>
        <dbReference type="ARBA" id="ARBA00022692"/>
    </source>
</evidence>
<keyword evidence="8 9" id="KW-0012">Acyltransferase</keyword>
<keyword evidence="5 9" id="KW-0812">Transmembrane</keyword>
<keyword evidence="3 9" id="KW-1003">Cell membrane</keyword>
<dbReference type="CDD" id="cd07571">
    <property type="entry name" value="ALP_N-acyl_transferase"/>
    <property type="match status" value="1"/>
</dbReference>
<dbReference type="Pfam" id="PF00795">
    <property type="entry name" value="CN_hydrolase"/>
    <property type="match status" value="1"/>
</dbReference>
<dbReference type="SUPFAM" id="SSF56317">
    <property type="entry name" value="Carbon-nitrogen hydrolase"/>
    <property type="match status" value="1"/>
</dbReference>
<dbReference type="UniPathway" id="UPA00666"/>
<evidence type="ECO:0000256" key="3">
    <source>
        <dbReference type="ARBA" id="ARBA00022475"/>
    </source>
</evidence>
<organism evidence="11 12">
    <name type="scientific">Pajaroellobacter abortibovis</name>
    <dbReference type="NCBI Taxonomy" id="1882918"/>
    <lineage>
        <taxon>Bacteria</taxon>
        <taxon>Pseudomonadati</taxon>
        <taxon>Myxococcota</taxon>
        <taxon>Polyangia</taxon>
        <taxon>Polyangiales</taxon>
        <taxon>Polyangiaceae</taxon>
    </lineage>
</organism>
<gene>
    <name evidence="9" type="primary">lnt</name>
    <name evidence="11" type="ORF">BCY86_04790</name>
</gene>
<keyword evidence="4 9" id="KW-0808">Transferase</keyword>
<keyword evidence="11" id="KW-0449">Lipoprotein</keyword>
<reference evidence="11 12" key="1">
    <citation type="submission" date="2016-08" db="EMBL/GenBank/DDBJ databases">
        <title>Identification and validation of antigenic proteins from Pajaroellobacter abortibovis using de-novo genome sequence assembly and reverse vaccinology.</title>
        <authorList>
            <person name="Welly B.T."/>
            <person name="Miller M.R."/>
            <person name="Stott J.L."/>
            <person name="Blanchard M.T."/>
            <person name="Islas-Trejo A.D."/>
            <person name="O'Rourke S.M."/>
            <person name="Young A.E."/>
            <person name="Medrano J.F."/>
            <person name="Van Eenennaam A.L."/>
        </authorList>
    </citation>
    <scope>NUCLEOTIDE SEQUENCE [LARGE SCALE GENOMIC DNA]</scope>
    <source>
        <strain evidence="11 12">BTF92-0548A/99-0131</strain>
    </source>
</reference>
<dbReference type="PROSITE" id="PS50263">
    <property type="entry name" value="CN_HYDROLASE"/>
    <property type="match status" value="1"/>
</dbReference>
<comment type="pathway">
    <text evidence="9">Protein modification; lipoprotein biosynthesis (N-acyl transfer).</text>
</comment>
<keyword evidence="12" id="KW-1185">Reference proteome</keyword>
<feature type="domain" description="CN hydrolase" evidence="10">
    <location>
        <begin position="238"/>
        <end position="491"/>
    </location>
</feature>
<dbReference type="GO" id="GO:0005886">
    <property type="term" value="C:plasma membrane"/>
    <property type="evidence" value="ECO:0007669"/>
    <property type="project" value="UniProtKB-SubCell"/>
</dbReference>
<comment type="catalytic activity">
    <reaction evidence="9">
        <text>N-terminal S-1,2-diacyl-sn-glyceryl-L-cysteinyl-[lipoprotein] + a glycerophospholipid = N-acyl-S-1,2-diacyl-sn-glyceryl-L-cysteinyl-[lipoprotein] + a 2-acyl-sn-glycero-3-phospholipid + H(+)</text>
        <dbReference type="Rhea" id="RHEA:48228"/>
        <dbReference type="Rhea" id="RHEA-COMP:14681"/>
        <dbReference type="Rhea" id="RHEA-COMP:14684"/>
        <dbReference type="ChEBI" id="CHEBI:15378"/>
        <dbReference type="ChEBI" id="CHEBI:136912"/>
        <dbReference type="ChEBI" id="CHEBI:140656"/>
        <dbReference type="ChEBI" id="CHEBI:140657"/>
        <dbReference type="ChEBI" id="CHEBI:140660"/>
        <dbReference type="EC" id="2.3.1.269"/>
    </reaction>
</comment>
<dbReference type="AlphaFoldDB" id="A0A1L6MWY8"/>
<keyword evidence="7 9" id="KW-0472">Membrane</keyword>
<feature type="transmembrane region" description="Helical" evidence="9">
    <location>
        <begin position="20"/>
        <end position="36"/>
    </location>
</feature>
<evidence type="ECO:0000256" key="8">
    <source>
        <dbReference type="ARBA" id="ARBA00023315"/>
    </source>
</evidence>
<comment type="similarity">
    <text evidence="2 9">Belongs to the CN hydrolase family. Apolipoprotein N-acyltransferase subfamily.</text>
</comment>
<dbReference type="EC" id="2.3.1.269" evidence="9"/>
<dbReference type="Pfam" id="PF20154">
    <property type="entry name" value="LNT_N"/>
    <property type="match status" value="1"/>
</dbReference>
<dbReference type="KEGG" id="pabo:BCY86_04790"/>
<dbReference type="Gene3D" id="3.60.110.10">
    <property type="entry name" value="Carbon-nitrogen hydrolase"/>
    <property type="match status" value="1"/>
</dbReference>